<dbReference type="AlphaFoldDB" id="A0A3B0X9V9"/>
<dbReference type="GO" id="GO:0016987">
    <property type="term" value="F:sigma factor activity"/>
    <property type="evidence" value="ECO:0007669"/>
    <property type="project" value="UniProtKB-KW"/>
</dbReference>
<dbReference type="Pfam" id="PF08281">
    <property type="entry name" value="Sigma70_r4_2"/>
    <property type="match status" value="1"/>
</dbReference>
<evidence type="ECO:0000256" key="4">
    <source>
        <dbReference type="ARBA" id="ARBA00023125"/>
    </source>
</evidence>
<dbReference type="InterPro" id="IPR007627">
    <property type="entry name" value="RNA_pol_sigma70_r2"/>
</dbReference>
<feature type="region of interest" description="Disordered" evidence="6">
    <location>
        <begin position="161"/>
        <end position="182"/>
    </location>
</feature>
<dbReference type="InterPro" id="IPR039425">
    <property type="entry name" value="RNA_pol_sigma-70-like"/>
</dbReference>
<accession>A0A3B0X9V9</accession>
<evidence type="ECO:0000256" key="3">
    <source>
        <dbReference type="ARBA" id="ARBA00023082"/>
    </source>
</evidence>
<dbReference type="Gene3D" id="1.10.10.10">
    <property type="entry name" value="Winged helix-like DNA-binding domain superfamily/Winged helix DNA-binding domain"/>
    <property type="match status" value="1"/>
</dbReference>
<dbReference type="InterPro" id="IPR014284">
    <property type="entry name" value="RNA_pol_sigma-70_dom"/>
</dbReference>
<feature type="compositionally biased region" description="Polar residues" evidence="6">
    <location>
        <begin position="163"/>
        <end position="182"/>
    </location>
</feature>
<gene>
    <name evidence="9" type="ORF">MNBD_GAMMA05-528</name>
</gene>
<keyword evidence="2" id="KW-0805">Transcription regulation</keyword>
<comment type="similarity">
    <text evidence="1">Belongs to the sigma-70 factor family. ECF subfamily.</text>
</comment>
<dbReference type="NCBIfam" id="TIGR02937">
    <property type="entry name" value="sigma70-ECF"/>
    <property type="match status" value="1"/>
</dbReference>
<evidence type="ECO:0000256" key="6">
    <source>
        <dbReference type="SAM" id="MobiDB-lite"/>
    </source>
</evidence>
<dbReference type="GO" id="GO:0006352">
    <property type="term" value="P:DNA-templated transcription initiation"/>
    <property type="evidence" value="ECO:0007669"/>
    <property type="project" value="InterPro"/>
</dbReference>
<dbReference type="GO" id="GO:0003677">
    <property type="term" value="F:DNA binding"/>
    <property type="evidence" value="ECO:0007669"/>
    <property type="project" value="UniProtKB-KW"/>
</dbReference>
<proteinExistence type="inferred from homology"/>
<keyword evidence="3" id="KW-0731">Sigma factor</keyword>
<dbReference type="SUPFAM" id="SSF88659">
    <property type="entry name" value="Sigma3 and sigma4 domains of RNA polymerase sigma factors"/>
    <property type="match status" value="1"/>
</dbReference>
<evidence type="ECO:0000259" key="8">
    <source>
        <dbReference type="Pfam" id="PF08281"/>
    </source>
</evidence>
<keyword evidence="5" id="KW-0804">Transcription</keyword>
<evidence type="ECO:0000256" key="2">
    <source>
        <dbReference type="ARBA" id="ARBA00023015"/>
    </source>
</evidence>
<dbReference type="Gene3D" id="1.10.1740.10">
    <property type="match status" value="1"/>
</dbReference>
<protein>
    <recommendedName>
        <fullName evidence="10">RNA polymerase sigma-54 factor RpoN</fullName>
    </recommendedName>
</protein>
<evidence type="ECO:0000313" key="9">
    <source>
        <dbReference type="EMBL" id="VAW52734.1"/>
    </source>
</evidence>
<dbReference type="EMBL" id="UOFE01000030">
    <property type="protein sequence ID" value="VAW52734.1"/>
    <property type="molecule type" value="Genomic_DNA"/>
</dbReference>
<name>A0A3B0X9V9_9ZZZZ</name>
<dbReference type="InterPro" id="IPR013249">
    <property type="entry name" value="RNA_pol_sigma70_r4_t2"/>
</dbReference>
<feature type="domain" description="RNA polymerase sigma-70 region 2" evidence="7">
    <location>
        <begin position="20"/>
        <end position="80"/>
    </location>
</feature>
<organism evidence="9">
    <name type="scientific">hydrothermal vent metagenome</name>
    <dbReference type="NCBI Taxonomy" id="652676"/>
    <lineage>
        <taxon>unclassified sequences</taxon>
        <taxon>metagenomes</taxon>
        <taxon>ecological metagenomes</taxon>
    </lineage>
</organism>
<dbReference type="Pfam" id="PF04542">
    <property type="entry name" value="Sigma70_r2"/>
    <property type="match status" value="1"/>
</dbReference>
<feature type="domain" description="RNA polymerase sigma factor 70 region 4 type 2" evidence="8">
    <location>
        <begin position="110"/>
        <end position="160"/>
    </location>
</feature>
<dbReference type="SUPFAM" id="SSF88946">
    <property type="entry name" value="Sigma2 domain of RNA polymerase sigma factors"/>
    <property type="match status" value="1"/>
</dbReference>
<dbReference type="InterPro" id="IPR013325">
    <property type="entry name" value="RNA_pol_sigma_r2"/>
</dbReference>
<keyword evidence="4" id="KW-0238">DNA-binding</keyword>
<reference evidence="9" key="1">
    <citation type="submission" date="2018-06" db="EMBL/GenBank/DDBJ databases">
        <authorList>
            <person name="Zhirakovskaya E."/>
        </authorList>
    </citation>
    <scope>NUCLEOTIDE SEQUENCE</scope>
</reference>
<dbReference type="CDD" id="cd06171">
    <property type="entry name" value="Sigma70_r4"/>
    <property type="match status" value="1"/>
</dbReference>
<dbReference type="PANTHER" id="PTHR43133:SF8">
    <property type="entry name" value="RNA POLYMERASE SIGMA FACTOR HI_1459-RELATED"/>
    <property type="match status" value="1"/>
</dbReference>
<sequence>MFGHYGKSRQFKYDLESVWNRLYRVSYSLCHDAHLAADLVQSTVEAALVNKHTITDFTSLERWLFKVLVNRWRDHCRTRKYHTNVDDEINLAQLDTPDTNNELNETVMHIHTAMSKLREEHREVLSLIAVEGFSYNQVANILDLPIGTVMSRLYRSRKHLRQHLSNSESLPKQSGSNVRSIK</sequence>
<evidence type="ECO:0000259" key="7">
    <source>
        <dbReference type="Pfam" id="PF04542"/>
    </source>
</evidence>
<evidence type="ECO:0008006" key="10">
    <source>
        <dbReference type="Google" id="ProtNLM"/>
    </source>
</evidence>
<evidence type="ECO:0000256" key="5">
    <source>
        <dbReference type="ARBA" id="ARBA00023163"/>
    </source>
</evidence>
<dbReference type="InterPro" id="IPR036388">
    <property type="entry name" value="WH-like_DNA-bd_sf"/>
</dbReference>
<evidence type="ECO:0000256" key="1">
    <source>
        <dbReference type="ARBA" id="ARBA00010641"/>
    </source>
</evidence>
<dbReference type="InterPro" id="IPR013324">
    <property type="entry name" value="RNA_pol_sigma_r3/r4-like"/>
</dbReference>
<dbReference type="PANTHER" id="PTHR43133">
    <property type="entry name" value="RNA POLYMERASE ECF-TYPE SIGMA FACTO"/>
    <property type="match status" value="1"/>
</dbReference>